<evidence type="ECO:0000256" key="8">
    <source>
        <dbReference type="ARBA" id="ARBA00022840"/>
    </source>
</evidence>
<dbReference type="GO" id="GO:0090374">
    <property type="term" value="P:oligopeptide export from mitochondrion"/>
    <property type="evidence" value="ECO:0007669"/>
    <property type="project" value="TreeGrafter"/>
</dbReference>
<dbReference type="GO" id="GO:0015421">
    <property type="term" value="F:ABC-type oligopeptide transporter activity"/>
    <property type="evidence" value="ECO:0007669"/>
    <property type="project" value="TreeGrafter"/>
</dbReference>
<dbReference type="PROSITE" id="PS00211">
    <property type="entry name" value="ABC_TRANSPORTER_1"/>
    <property type="match status" value="2"/>
</dbReference>
<keyword evidence="4" id="KW-0813">Transport</keyword>
<feature type="transmembrane region" description="Helical" evidence="14">
    <location>
        <begin position="281"/>
        <end position="299"/>
    </location>
</feature>
<dbReference type="GO" id="GO:0017085">
    <property type="term" value="P:response to insecticide"/>
    <property type="evidence" value="ECO:0007669"/>
    <property type="project" value="UniProtKB-ARBA"/>
</dbReference>
<dbReference type="GO" id="GO:0008559">
    <property type="term" value="F:ABC-type xenobiotic transporter activity"/>
    <property type="evidence" value="ECO:0007669"/>
    <property type="project" value="UniProtKB-EC"/>
</dbReference>
<feature type="transmembrane region" description="Helical" evidence="14">
    <location>
        <begin position="186"/>
        <end position="205"/>
    </location>
</feature>
<keyword evidence="8" id="KW-0067">ATP-binding</keyword>
<evidence type="ECO:0000256" key="12">
    <source>
        <dbReference type="ARBA" id="ARBA00023180"/>
    </source>
</evidence>
<dbReference type="Gene3D" id="1.20.1560.10">
    <property type="entry name" value="ABC transporter type 1, transmembrane domain"/>
    <property type="match status" value="1"/>
</dbReference>
<proteinExistence type="inferred from homology"/>
<evidence type="ECO:0000256" key="5">
    <source>
        <dbReference type="ARBA" id="ARBA00022692"/>
    </source>
</evidence>
<dbReference type="PANTHER" id="PTHR43394:SF27">
    <property type="entry name" value="ATP-DEPENDENT TRANSLOCASE ABCB1-LIKE"/>
    <property type="match status" value="1"/>
</dbReference>
<dbReference type="EC" id="7.6.2.2" evidence="3"/>
<dbReference type="GO" id="GO:0016887">
    <property type="term" value="F:ATP hydrolysis activity"/>
    <property type="evidence" value="ECO:0007669"/>
    <property type="project" value="InterPro"/>
</dbReference>
<keyword evidence="10 14" id="KW-1133">Transmembrane helix</keyword>
<evidence type="ECO:0000313" key="17">
    <source>
        <dbReference type="EMBL" id="KAI9564998.1"/>
    </source>
</evidence>
<dbReference type="PROSITE" id="PS50893">
    <property type="entry name" value="ABC_TRANSPORTER_2"/>
    <property type="match status" value="2"/>
</dbReference>
<dbReference type="GO" id="GO:0005743">
    <property type="term" value="C:mitochondrial inner membrane"/>
    <property type="evidence" value="ECO:0007669"/>
    <property type="project" value="TreeGrafter"/>
</dbReference>
<dbReference type="CDD" id="cd18578">
    <property type="entry name" value="ABC_6TM_Pgp_ABCB1_D2_like"/>
    <property type="match status" value="1"/>
</dbReference>
<feature type="domain" description="ABC transmembrane type-1" evidence="16">
    <location>
        <begin position="34"/>
        <end position="352"/>
    </location>
</feature>
<keyword evidence="5 14" id="KW-0812">Transmembrane</keyword>
<evidence type="ECO:0000256" key="10">
    <source>
        <dbReference type="ARBA" id="ARBA00022989"/>
    </source>
</evidence>
<dbReference type="GO" id="GO:0005524">
    <property type="term" value="F:ATP binding"/>
    <property type="evidence" value="ECO:0007669"/>
    <property type="project" value="UniProtKB-KW"/>
</dbReference>
<keyword evidence="18" id="KW-1185">Reference proteome</keyword>
<dbReference type="PANTHER" id="PTHR43394">
    <property type="entry name" value="ATP-DEPENDENT PERMEASE MDL1, MITOCHONDRIAL"/>
    <property type="match status" value="1"/>
</dbReference>
<dbReference type="InterPro" id="IPR036640">
    <property type="entry name" value="ABC1_TM_sf"/>
</dbReference>
<feature type="transmembrane region" description="Helical" evidence="14">
    <location>
        <begin position="740"/>
        <end position="769"/>
    </location>
</feature>
<dbReference type="InterPro" id="IPR003439">
    <property type="entry name" value="ABC_transporter-like_ATP-bd"/>
</dbReference>
<keyword evidence="9" id="KW-1278">Translocase</keyword>
<dbReference type="Pfam" id="PF00005">
    <property type="entry name" value="ABC_tran"/>
    <property type="match status" value="2"/>
</dbReference>
<evidence type="ECO:0000313" key="18">
    <source>
        <dbReference type="Proteomes" id="UP000820818"/>
    </source>
</evidence>
<evidence type="ECO:0000256" key="7">
    <source>
        <dbReference type="ARBA" id="ARBA00022741"/>
    </source>
</evidence>
<dbReference type="EMBL" id="WJBH02000001">
    <property type="protein sequence ID" value="KAI9564998.1"/>
    <property type="molecule type" value="Genomic_DNA"/>
</dbReference>
<evidence type="ECO:0000256" key="6">
    <source>
        <dbReference type="ARBA" id="ARBA00022737"/>
    </source>
</evidence>
<dbReference type="FunFam" id="3.40.50.300:FF:000479">
    <property type="entry name" value="Multidrug resistance protein 1A"/>
    <property type="match status" value="1"/>
</dbReference>
<dbReference type="AlphaFoldDB" id="A0AAD5LMJ7"/>
<feature type="domain" description="ABC transporter" evidence="15">
    <location>
        <begin position="1029"/>
        <end position="1267"/>
    </location>
</feature>
<dbReference type="InterPro" id="IPR011527">
    <property type="entry name" value="ABC1_TM_dom"/>
</dbReference>
<feature type="domain" description="ABC transmembrane type-1" evidence="16">
    <location>
        <begin position="715"/>
        <end position="979"/>
    </location>
</feature>
<comment type="caution">
    <text evidence="17">The sequence shown here is derived from an EMBL/GenBank/DDBJ whole genome shotgun (WGS) entry which is preliminary data.</text>
</comment>
<evidence type="ECO:0000256" key="9">
    <source>
        <dbReference type="ARBA" id="ARBA00022967"/>
    </source>
</evidence>
<feature type="transmembrane region" description="Helical" evidence="14">
    <location>
        <begin position="319"/>
        <end position="337"/>
    </location>
</feature>
<evidence type="ECO:0000256" key="4">
    <source>
        <dbReference type="ARBA" id="ARBA00022448"/>
    </source>
</evidence>
<dbReference type="CDD" id="cd18577">
    <property type="entry name" value="ABC_6TM_Pgp_ABCB1_D1_like"/>
    <property type="match status" value="1"/>
</dbReference>
<protein>
    <recommendedName>
        <fullName evidence="3">ABC-type xenobiotic transporter</fullName>
        <ecNumber evidence="3">7.6.2.2</ecNumber>
    </recommendedName>
</protein>
<evidence type="ECO:0000256" key="3">
    <source>
        <dbReference type="ARBA" id="ARBA00012191"/>
    </source>
</evidence>
<comment type="catalytic activity">
    <reaction evidence="13">
        <text>ATP + H2O + xenobioticSide 1 = ADP + phosphate + xenobioticSide 2.</text>
        <dbReference type="EC" id="7.6.2.2"/>
    </reaction>
</comment>
<dbReference type="InterPro" id="IPR003593">
    <property type="entry name" value="AAA+_ATPase"/>
</dbReference>
<organism evidence="17 18">
    <name type="scientific">Daphnia sinensis</name>
    <dbReference type="NCBI Taxonomy" id="1820382"/>
    <lineage>
        <taxon>Eukaryota</taxon>
        <taxon>Metazoa</taxon>
        <taxon>Ecdysozoa</taxon>
        <taxon>Arthropoda</taxon>
        <taxon>Crustacea</taxon>
        <taxon>Branchiopoda</taxon>
        <taxon>Diplostraca</taxon>
        <taxon>Cladocera</taxon>
        <taxon>Anomopoda</taxon>
        <taxon>Daphniidae</taxon>
        <taxon>Daphnia</taxon>
        <taxon>Daphnia similis group</taxon>
    </lineage>
</organism>
<feature type="transmembrane region" description="Helical" evidence="14">
    <location>
        <begin position="30"/>
        <end position="54"/>
    </location>
</feature>
<keyword evidence="7" id="KW-0547">Nucleotide-binding</keyword>
<feature type="transmembrane region" description="Helical" evidence="14">
    <location>
        <begin position="709"/>
        <end position="734"/>
    </location>
</feature>
<dbReference type="SUPFAM" id="SSF52540">
    <property type="entry name" value="P-loop containing nucleoside triphosphate hydrolases"/>
    <property type="match status" value="2"/>
</dbReference>
<reference evidence="17 18" key="1">
    <citation type="submission" date="2022-05" db="EMBL/GenBank/DDBJ databases">
        <title>A multi-omics perspective on studying reproductive biology in Daphnia sinensis.</title>
        <authorList>
            <person name="Jia J."/>
        </authorList>
    </citation>
    <scope>NUCLEOTIDE SEQUENCE [LARGE SCALE GENOMIC DNA]</scope>
    <source>
        <strain evidence="17 18">WSL</strain>
    </source>
</reference>
<evidence type="ECO:0000256" key="2">
    <source>
        <dbReference type="ARBA" id="ARBA00007577"/>
    </source>
</evidence>
<evidence type="ECO:0000256" key="13">
    <source>
        <dbReference type="ARBA" id="ARBA00034018"/>
    </source>
</evidence>
<dbReference type="SMART" id="SM00382">
    <property type="entry name" value="AAA"/>
    <property type="match status" value="2"/>
</dbReference>
<feature type="transmembrane region" description="Helical" evidence="14">
    <location>
        <begin position="846"/>
        <end position="863"/>
    </location>
</feature>
<evidence type="ECO:0000256" key="11">
    <source>
        <dbReference type="ARBA" id="ARBA00023136"/>
    </source>
</evidence>
<feature type="domain" description="ABC transporter" evidence="15">
    <location>
        <begin position="389"/>
        <end position="632"/>
    </location>
</feature>
<dbReference type="Proteomes" id="UP000820818">
    <property type="component" value="Linkage Group LG1"/>
</dbReference>
<keyword evidence="11 14" id="KW-0472">Membrane</keyword>
<dbReference type="CDD" id="cd03249">
    <property type="entry name" value="ABC_MTABC3_MDL1_MDL2"/>
    <property type="match status" value="2"/>
</dbReference>
<dbReference type="InterPro" id="IPR017871">
    <property type="entry name" value="ABC_transporter-like_CS"/>
</dbReference>
<name>A0AAD5LMJ7_9CRUS</name>
<keyword evidence="6" id="KW-0677">Repeat</keyword>
<sequence length="1276" mass="140971">MGVTGIKSLSMEERAVSYILLFRFASTSDLWLTIVSIVSAVSAGISLPVLIILFGKLTDSFAREESSACSNGDNSNGCGTARISNGTQFGKLLPENQMKRNPLMEDVITYGIESAIVGVASLILHAVFVACLNVAAYNQGRRIRSLLFEAVLFQEIAWHDIRHQQDFASQSTDNVRKIEESIGEKLGLIIYYSSAFAACIITALYHGWKLTMVILSPLPLLIATTFFLSKQQTNAEEVFECLRTVVAFGGQQKELARFQQEMQPIEFATFRRSLLSGLEAGLWWLLTFVSYALAFWYGVGMVLSSSSSTSDNTSIQGEQKYSVATFNIVFFNVLYGGTKITQLLSLIEIFSTGKVAASSVFKTIDTLRIRQLFRRRKNHNSSGKIEGLMEFDGVQFSYPSRPDVPVLKGISFNIPPGKTVALVGPSGCGKTTLIQLIQRLYDPIHGVIRLDGIPLNEYDPIWLRRHIGIVGQEPVLFAATIRENILLGGCFNGNEQQEILLVEMQHAARQALAHDFIQSLPLGYETLIGEGGSQLSGGQKQCIAIARALMKDPRILLLDEPTSALDPLSEIAVQKALDSVCRGRTCFIIAHRMTTIRKADLIVVLHNGVIAECGSHEALMARGGLYSSLVTKANSVTCSRIAEPCPEISPIQLNHSATLEYQLPNLTTLNGAKNEFSRRMPRHMHHGEINSQKKFSTWLTKIIKLNRPLLPYVGFGVLGSIITGLCQPIFSIVFGETLSLLIKFLCVFLVLAVVAAIAGFVQTFTFSLAGSRLLLELRILSYQSILNQEISWFDRPENNVGALCTRLMSDPFNIQAVIGLRTGAVIQGISSLIFSLILAFYYQWKLALVGFIFVPVLLIVFVIDSKLGVTQNSVEENKCIEDSNRVATETISNIRTVVGLNKQEYFREKYKEMLKMGQQTLRRRAAVRGLVCALASNLDTLVSIFFMFYGGYLVQNEAIPVKNVFTVSESLVYGMENVGKDLALMPNLKKACDSAGRFCSLLSTGVDPSDALPAHKPADDTSARLLGHIKFENIRFSYPIRADVPVLDEFNVVIQPGQTVALVGPNGSGKSTCIQLLQRFYDPDRGSIHLSGCSLTDFSKKSLRLRFGLVCQEPVLFNRTIGENIAYGDNTRQALTEELIESARQANIHHWIESLPNGYETIVGHRGAQLSGGQKQRLAIARALLRRPQILILDEATSALDPESELLVRQALNRAQVGRTCIVISHSLRSISNADLILVLNRGRIQEQGNHEQLMELGGIYHQLFTTEKITDKDSI</sequence>
<dbReference type="SUPFAM" id="SSF90123">
    <property type="entry name" value="ABC transporter transmembrane region"/>
    <property type="match status" value="2"/>
</dbReference>
<dbReference type="GO" id="GO:0097254">
    <property type="term" value="P:renal tubular secretion"/>
    <property type="evidence" value="ECO:0007669"/>
    <property type="project" value="UniProtKB-ARBA"/>
</dbReference>
<dbReference type="InterPro" id="IPR039421">
    <property type="entry name" value="Type_1_exporter"/>
</dbReference>
<feature type="transmembrane region" description="Helical" evidence="14">
    <location>
        <begin position="816"/>
        <end position="840"/>
    </location>
</feature>
<evidence type="ECO:0000256" key="14">
    <source>
        <dbReference type="SAM" id="Phobius"/>
    </source>
</evidence>
<dbReference type="Gene3D" id="3.40.50.300">
    <property type="entry name" value="P-loop containing nucleotide triphosphate hydrolases"/>
    <property type="match status" value="2"/>
</dbReference>
<dbReference type="PROSITE" id="PS50929">
    <property type="entry name" value="ABC_TM1F"/>
    <property type="match status" value="2"/>
</dbReference>
<comment type="subcellular location">
    <subcellularLocation>
        <location evidence="1">Membrane</location>
        <topology evidence="1">Multi-pass membrane protein</topology>
    </subcellularLocation>
</comment>
<keyword evidence="12" id="KW-0325">Glycoprotein</keyword>
<dbReference type="InterPro" id="IPR027417">
    <property type="entry name" value="P-loop_NTPase"/>
</dbReference>
<feature type="transmembrane region" description="Helical" evidence="14">
    <location>
        <begin position="107"/>
        <end position="135"/>
    </location>
</feature>
<gene>
    <name evidence="17" type="ORF">GHT06_008740</name>
</gene>
<dbReference type="FunFam" id="3.40.50.300:FF:001797">
    <property type="entry name" value="ABC transporter, putative"/>
    <property type="match status" value="1"/>
</dbReference>
<accession>A0AAD5LMJ7</accession>
<dbReference type="Pfam" id="PF00664">
    <property type="entry name" value="ABC_membrane"/>
    <property type="match status" value="2"/>
</dbReference>
<evidence type="ECO:0000259" key="16">
    <source>
        <dbReference type="PROSITE" id="PS50929"/>
    </source>
</evidence>
<evidence type="ECO:0000256" key="1">
    <source>
        <dbReference type="ARBA" id="ARBA00004141"/>
    </source>
</evidence>
<comment type="similarity">
    <text evidence="2">Belongs to the ABC transporter superfamily. ABCB family. Multidrug resistance exporter (TC 3.A.1.201) subfamily.</text>
</comment>
<evidence type="ECO:0000259" key="15">
    <source>
        <dbReference type="PROSITE" id="PS50893"/>
    </source>
</evidence>